<comment type="caution">
    <text evidence="9">The sequence shown here is derived from an EMBL/GenBank/DDBJ whole genome shotgun (WGS) entry which is preliminary data.</text>
</comment>
<keyword evidence="10" id="KW-1185">Reference proteome</keyword>
<evidence type="ECO:0000256" key="2">
    <source>
        <dbReference type="ARBA" id="ARBA00006771"/>
    </source>
</evidence>
<evidence type="ECO:0000256" key="7">
    <source>
        <dbReference type="ARBA" id="ARBA00023136"/>
    </source>
</evidence>
<reference evidence="9" key="1">
    <citation type="submission" date="2021-04" db="EMBL/GenBank/DDBJ databases">
        <authorList>
            <consortium name="Molecular Ecology Group"/>
        </authorList>
    </citation>
    <scope>NUCLEOTIDE SEQUENCE</scope>
</reference>
<keyword evidence="6 8" id="KW-0496">Mitochondrion</keyword>
<comment type="subunit">
    <text evidence="8">Component of the mitochondrial contact site and cristae organizing system (MICOS) complex.</text>
</comment>
<evidence type="ECO:0000256" key="1">
    <source>
        <dbReference type="ARBA" id="ARBA00004434"/>
    </source>
</evidence>
<dbReference type="Pfam" id="PF15884">
    <property type="entry name" value="QIL1"/>
    <property type="match status" value="1"/>
</dbReference>
<evidence type="ECO:0000313" key="9">
    <source>
        <dbReference type="EMBL" id="CAG5134378.1"/>
    </source>
</evidence>
<dbReference type="Proteomes" id="UP000678393">
    <property type="component" value="Unassembled WGS sequence"/>
</dbReference>
<name>A0A8S4A1U9_9EUPU</name>
<dbReference type="PANTHER" id="PTHR31816:SF3">
    <property type="entry name" value="MICOS COMPLEX SUBUNIT MIC13"/>
    <property type="match status" value="1"/>
</dbReference>
<dbReference type="OrthoDB" id="5948578at2759"/>
<keyword evidence="4 8" id="KW-0999">Mitochondrion inner membrane</keyword>
<comment type="similarity">
    <text evidence="2 8">Belongs to the MICOS complex subunit Mic13 family.</text>
</comment>
<keyword evidence="7" id="KW-0472">Membrane</keyword>
<keyword evidence="5" id="KW-1133">Transmembrane helix</keyword>
<gene>
    <name evidence="9" type="ORF">CUNI_LOCUS19936</name>
</gene>
<evidence type="ECO:0000256" key="4">
    <source>
        <dbReference type="ARBA" id="ARBA00022792"/>
    </source>
</evidence>
<evidence type="ECO:0000313" key="10">
    <source>
        <dbReference type="Proteomes" id="UP000678393"/>
    </source>
</evidence>
<dbReference type="GO" id="GO:0042407">
    <property type="term" value="P:cristae formation"/>
    <property type="evidence" value="ECO:0007669"/>
    <property type="project" value="TreeGrafter"/>
</dbReference>
<dbReference type="GO" id="GO:0044284">
    <property type="term" value="C:mitochondrial crista junction"/>
    <property type="evidence" value="ECO:0007669"/>
    <property type="project" value="TreeGrafter"/>
</dbReference>
<dbReference type="AlphaFoldDB" id="A0A8S4A1U9"/>
<accession>A0A8S4A1U9</accession>
<dbReference type="PANTHER" id="PTHR31816">
    <property type="entry name" value="MICOS COMPLEX SUBUNIT MIC13"/>
    <property type="match status" value="1"/>
</dbReference>
<protein>
    <recommendedName>
        <fullName evidence="8">MICOS complex subunit MIC13</fullName>
    </recommendedName>
</protein>
<evidence type="ECO:0000256" key="8">
    <source>
        <dbReference type="RuleBase" id="RU363009"/>
    </source>
</evidence>
<evidence type="ECO:0000256" key="5">
    <source>
        <dbReference type="ARBA" id="ARBA00022989"/>
    </source>
</evidence>
<evidence type="ECO:0000256" key="3">
    <source>
        <dbReference type="ARBA" id="ARBA00022692"/>
    </source>
</evidence>
<dbReference type="EMBL" id="CAJHNH020007112">
    <property type="protein sequence ID" value="CAG5134378.1"/>
    <property type="molecule type" value="Genomic_DNA"/>
</dbReference>
<comment type="subcellular location">
    <subcellularLocation>
        <location evidence="1 8">Mitochondrion inner membrane</location>
        <topology evidence="1 8">Single-pass membrane protein</topology>
    </subcellularLocation>
</comment>
<dbReference type="InterPro" id="IPR026769">
    <property type="entry name" value="Mic13"/>
</dbReference>
<keyword evidence="3" id="KW-0812">Transmembrane</keyword>
<dbReference type="GO" id="GO:0061617">
    <property type="term" value="C:MICOS complex"/>
    <property type="evidence" value="ECO:0007669"/>
    <property type="project" value="UniProtKB-UniRule"/>
</dbReference>
<proteinExistence type="inferred from homology"/>
<comment type="function">
    <text evidence="8">Component of the MICOS complex, a large protein complex of the mitochondrial inner membrane that plays crucial roles in the maintenance of crista junctions, inner membrane architecture, and formation of contact sites to the outer membrane.</text>
</comment>
<evidence type="ECO:0000256" key="6">
    <source>
        <dbReference type="ARBA" id="ARBA00023128"/>
    </source>
</evidence>
<organism evidence="9 10">
    <name type="scientific">Candidula unifasciata</name>
    <dbReference type="NCBI Taxonomy" id="100452"/>
    <lineage>
        <taxon>Eukaryota</taxon>
        <taxon>Metazoa</taxon>
        <taxon>Spiralia</taxon>
        <taxon>Lophotrochozoa</taxon>
        <taxon>Mollusca</taxon>
        <taxon>Gastropoda</taxon>
        <taxon>Heterobranchia</taxon>
        <taxon>Euthyneura</taxon>
        <taxon>Panpulmonata</taxon>
        <taxon>Eupulmonata</taxon>
        <taxon>Stylommatophora</taxon>
        <taxon>Helicina</taxon>
        <taxon>Helicoidea</taxon>
        <taxon>Geomitridae</taxon>
        <taxon>Candidula</taxon>
    </lineage>
</organism>
<sequence>MALGFAKYAATISLAGGAIYWSVQQGIWGSTKEGSEAGKKLTKTIAPATSEYVEKIPSVKDVKTFVRTNWNTGVKTLFTAASQLPEVAGEYKEKAKAALADKSGN</sequence>